<dbReference type="AlphaFoldDB" id="U7QEI6"/>
<keyword evidence="2" id="KW-1185">Reference proteome</keyword>
<accession>U7QEI6</accession>
<comment type="caution">
    <text evidence="1">The sequence shown here is derived from an EMBL/GenBank/DDBJ whole genome shotgun (WGS) entry which is preliminary data.</text>
</comment>
<dbReference type="PATRIC" id="fig|1348334.3.peg.4210"/>
<name>U7QEI6_9CYAN</name>
<organism evidence="1 2">
    <name type="scientific">Lyngbya aestuarii BL J</name>
    <dbReference type="NCBI Taxonomy" id="1348334"/>
    <lineage>
        <taxon>Bacteria</taxon>
        <taxon>Bacillati</taxon>
        <taxon>Cyanobacteriota</taxon>
        <taxon>Cyanophyceae</taxon>
        <taxon>Oscillatoriophycideae</taxon>
        <taxon>Oscillatoriales</taxon>
        <taxon>Microcoleaceae</taxon>
        <taxon>Lyngbya</taxon>
    </lineage>
</organism>
<evidence type="ECO:0000313" key="1">
    <source>
        <dbReference type="EMBL" id="ERT05682.1"/>
    </source>
</evidence>
<dbReference type="Proteomes" id="UP000017127">
    <property type="component" value="Unassembled WGS sequence"/>
</dbReference>
<sequence>MRVPYYVVFSRYTNEMQAFHLVGARYQRAELTEGRLPIPSMN</sequence>
<evidence type="ECO:0000313" key="2">
    <source>
        <dbReference type="Proteomes" id="UP000017127"/>
    </source>
</evidence>
<gene>
    <name evidence="1" type="ORF">M595_4356</name>
</gene>
<reference evidence="1 2" key="1">
    <citation type="journal article" date="2013" name="Front. Microbiol.">
        <title>Comparative genomic analyses of the cyanobacterium, Lyngbya aestuarii BL J, a powerful hydrogen producer.</title>
        <authorList>
            <person name="Kothari A."/>
            <person name="Vaughn M."/>
            <person name="Garcia-Pichel F."/>
        </authorList>
    </citation>
    <scope>NUCLEOTIDE SEQUENCE [LARGE SCALE GENOMIC DNA]</scope>
    <source>
        <strain evidence="1 2">BL J</strain>
    </source>
</reference>
<proteinExistence type="predicted"/>
<dbReference type="EMBL" id="AUZM01000051">
    <property type="protein sequence ID" value="ERT05682.1"/>
    <property type="molecule type" value="Genomic_DNA"/>
</dbReference>
<protein>
    <submittedName>
        <fullName evidence="1">Uncharacterized protein</fullName>
    </submittedName>
</protein>